<dbReference type="InterPro" id="IPR000073">
    <property type="entry name" value="AB_hydrolase_1"/>
</dbReference>
<comment type="similarity">
    <text evidence="1 3">Belongs to the peptidase S33 family.</text>
</comment>
<dbReference type="RefSeq" id="WP_144887624.1">
    <property type="nucleotide sequence ID" value="NZ_VLLE01000005.1"/>
</dbReference>
<evidence type="ECO:0000259" key="6">
    <source>
        <dbReference type="Pfam" id="PF00561"/>
    </source>
</evidence>
<dbReference type="EMBL" id="VLLE01000005">
    <property type="protein sequence ID" value="TWI80569.1"/>
    <property type="molecule type" value="Genomic_DNA"/>
</dbReference>
<dbReference type="GO" id="GO:0006508">
    <property type="term" value="P:proteolysis"/>
    <property type="evidence" value="ECO:0007669"/>
    <property type="project" value="InterPro"/>
</dbReference>
<dbReference type="PANTHER" id="PTHR43798">
    <property type="entry name" value="MONOACYLGLYCEROL LIPASE"/>
    <property type="match status" value="1"/>
</dbReference>
<evidence type="ECO:0000256" key="5">
    <source>
        <dbReference type="SAM" id="SignalP"/>
    </source>
</evidence>
<gene>
    <name evidence="7" type="ORF">IQ13_3248</name>
</gene>
<feature type="active site" evidence="4">
    <location>
        <position position="259"/>
    </location>
</feature>
<evidence type="ECO:0000313" key="8">
    <source>
        <dbReference type="Proteomes" id="UP000316167"/>
    </source>
</evidence>
<keyword evidence="8" id="KW-1185">Reference proteome</keyword>
<dbReference type="InterPro" id="IPR002410">
    <property type="entry name" value="Peptidase_S33"/>
</dbReference>
<accession>A0A562SH27</accession>
<evidence type="ECO:0000256" key="4">
    <source>
        <dbReference type="PIRSR" id="PIRSR005539-1"/>
    </source>
</evidence>
<comment type="caution">
    <text evidence="7">The sequence shown here is derived from an EMBL/GenBank/DDBJ whole genome shotgun (WGS) entry which is preliminary data.</text>
</comment>
<keyword evidence="2 3" id="KW-0378">Hydrolase</keyword>
<reference evidence="7 8" key="1">
    <citation type="journal article" date="2015" name="Stand. Genomic Sci.">
        <title>Genomic Encyclopedia of Bacterial and Archaeal Type Strains, Phase III: the genomes of soil and plant-associated and newly described type strains.</title>
        <authorList>
            <person name="Whitman W.B."/>
            <person name="Woyke T."/>
            <person name="Klenk H.P."/>
            <person name="Zhou Y."/>
            <person name="Lilburn T.G."/>
            <person name="Beck B.J."/>
            <person name="De Vos P."/>
            <person name="Vandamme P."/>
            <person name="Eisen J.A."/>
            <person name="Garrity G."/>
            <person name="Hugenholtz P."/>
            <person name="Kyrpides N.C."/>
        </authorList>
    </citation>
    <scope>NUCLEOTIDE SEQUENCE [LARGE SCALE GENOMIC DNA]</scope>
    <source>
        <strain evidence="7 8">CGMCC 1.7271</strain>
    </source>
</reference>
<dbReference type="PROSITE" id="PS51257">
    <property type="entry name" value="PROKAR_LIPOPROTEIN"/>
    <property type="match status" value="1"/>
</dbReference>
<evidence type="ECO:0000256" key="2">
    <source>
        <dbReference type="ARBA" id="ARBA00022801"/>
    </source>
</evidence>
<dbReference type="SUPFAM" id="SSF53474">
    <property type="entry name" value="alpha/beta-Hydrolases"/>
    <property type="match status" value="1"/>
</dbReference>
<feature type="active site" description="Proton donor" evidence="4">
    <location>
        <position position="286"/>
    </location>
</feature>
<feature type="active site" description="Nucleophile" evidence="4">
    <location>
        <position position="123"/>
    </location>
</feature>
<proteinExistence type="inferred from homology"/>
<dbReference type="AlphaFoldDB" id="A0A562SH27"/>
<dbReference type="OrthoDB" id="9796770at2"/>
<organism evidence="7 8">
    <name type="scientific">Lacibacter cauensis</name>
    <dbReference type="NCBI Taxonomy" id="510947"/>
    <lineage>
        <taxon>Bacteria</taxon>
        <taxon>Pseudomonadati</taxon>
        <taxon>Bacteroidota</taxon>
        <taxon>Chitinophagia</taxon>
        <taxon>Chitinophagales</taxon>
        <taxon>Chitinophagaceae</taxon>
        <taxon>Lacibacter</taxon>
    </lineage>
</organism>
<dbReference type="Gene3D" id="3.40.50.1820">
    <property type="entry name" value="alpha/beta hydrolase"/>
    <property type="match status" value="1"/>
</dbReference>
<evidence type="ECO:0000313" key="7">
    <source>
        <dbReference type="EMBL" id="TWI80569.1"/>
    </source>
</evidence>
<dbReference type="Proteomes" id="UP000316167">
    <property type="component" value="Unassembled WGS sequence"/>
</dbReference>
<name>A0A562SH27_9BACT</name>
<dbReference type="Pfam" id="PF00561">
    <property type="entry name" value="Abhydrolase_1"/>
    <property type="match status" value="1"/>
</dbReference>
<feature type="signal peptide" evidence="5">
    <location>
        <begin position="1"/>
        <end position="21"/>
    </location>
</feature>
<dbReference type="InterPro" id="IPR005945">
    <property type="entry name" value="Pro_imino_pep"/>
</dbReference>
<evidence type="ECO:0000256" key="1">
    <source>
        <dbReference type="ARBA" id="ARBA00010088"/>
    </source>
</evidence>
<feature type="chain" id="PRO_5021793723" evidence="5">
    <location>
        <begin position="22"/>
        <end position="309"/>
    </location>
</feature>
<dbReference type="InterPro" id="IPR029058">
    <property type="entry name" value="AB_hydrolase_fold"/>
</dbReference>
<dbReference type="PIRSF" id="PIRSF005539">
    <property type="entry name" value="Pept_S33_TRI_F1"/>
    <property type="match status" value="1"/>
</dbReference>
<sequence>MFQRLFVFAVLLIALSSCSHQHIKEGEGYLQVEGGSIWYKVIGSGNKTPIVLLHGGPGFPSYSLTPLFALATDRQVIVYDQLGCGRSSNLNDTALMNIASQLKDLKTLLQKLEITDFYLYAHSYGTMLAAEYYFKNENLPKALILASPCMSAKRWELDADTLMNSMDAVYRKPLQNFKAGNYKDTALYSEAIKKYYSSFYNRKMNSYIDSSIARSGKALYVHMWGKEEFTVTGNLKNYNRINDLHQIKIPTLFTAGEFDAARPATVKYYQSLTPNSKFVLIENAAHSTMNDNTTADLNAISSFIQSIEE</sequence>
<dbReference type="PRINTS" id="PR00793">
    <property type="entry name" value="PROAMNOPTASE"/>
</dbReference>
<keyword evidence="5" id="KW-0732">Signal</keyword>
<protein>
    <submittedName>
        <fullName evidence="7">Proline iminopeptidase</fullName>
    </submittedName>
</protein>
<dbReference type="InterPro" id="IPR050266">
    <property type="entry name" value="AB_hydrolase_sf"/>
</dbReference>
<evidence type="ECO:0000256" key="3">
    <source>
        <dbReference type="PIRNR" id="PIRNR005539"/>
    </source>
</evidence>
<dbReference type="GO" id="GO:0008233">
    <property type="term" value="F:peptidase activity"/>
    <property type="evidence" value="ECO:0007669"/>
    <property type="project" value="InterPro"/>
</dbReference>
<feature type="domain" description="AB hydrolase-1" evidence="6">
    <location>
        <begin position="49"/>
        <end position="289"/>
    </location>
</feature>
<dbReference type="NCBIfam" id="TIGR01250">
    <property type="entry name" value="pro_imino_pep_2"/>
    <property type="match status" value="1"/>
</dbReference>